<comment type="caution">
    <text evidence="2">The sequence shown here is derived from an EMBL/GenBank/DDBJ whole genome shotgun (WGS) entry which is preliminary data.</text>
</comment>
<evidence type="ECO:0000313" key="2">
    <source>
        <dbReference type="EMBL" id="MBA8889484.1"/>
    </source>
</evidence>
<dbReference type="Pfam" id="PF12098">
    <property type="entry name" value="DUF3574"/>
    <property type="match status" value="1"/>
</dbReference>
<sequence>MSRRALARLSLAGTLAALAGCQVEWARDHPLGCRSDEQALLRDTLYFGRAIPGGGEVDETAWQRFDAEVLAPAFPRGYTTLDARGHWLGDGGAPVSEASRLVVIVHARDAASEVALRTVVAAYRERFHQQAVLRERGAVCAAF</sequence>
<feature type="chain" id="PRO_5032482636" description="DUF3574 domain-containing protein" evidence="1">
    <location>
        <begin position="20"/>
        <end position="143"/>
    </location>
</feature>
<dbReference type="PROSITE" id="PS51257">
    <property type="entry name" value="PROKAR_LIPOPROTEIN"/>
    <property type="match status" value="1"/>
</dbReference>
<dbReference type="AlphaFoldDB" id="A0A839FBM3"/>
<reference evidence="2 3" key="1">
    <citation type="submission" date="2020-07" db="EMBL/GenBank/DDBJ databases">
        <title>Genomic Encyclopedia of Type Strains, Phase IV (KMG-V): Genome sequencing to study the core and pangenomes of soil and plant-associated prokaryotes.</title>
        <authorList>
            <person name="Whitman W."/>
        </authorList>
    </citation>
    <scope>NUCLEOTIDE SEQUENCE [LARGE SCALE GENOMIC DNA]</scope>
    <source>
        <strain evidence="2 3">RH2WT43</strain>
    </source>
</reference>
<feature type="signal peptide" evidence="1">
    <location>
        <begin position="1"/>
        <end position="19"/>
    </location>
</feature>
<evidence type="ECO:0000313" key="3">
    <source>
        <dbReference type="Proteomes" id="UP000550401"/>
    </source>
</evidence>
<protein>
    <recommendedName>
        <fullName evidence="4">DUF3574 domain-containing protein</fullName>
    </recommendedName>
</protein>
<keyword evidence="3" id="KW-1185">Reference proteome</keyword>
<name>A0A839FBM3_9GAMM</name>
<dbReference type="RefSeq" id="WP_182532531.1">
    <property type="nucleotide sequence ID" value="NZ_JACGXL010000007.1"/>
</dbReference>
<dbReference type="EMBL" id="JACGXL010000007">
    <property type="protein sequence ID" value="MBA8889484.1"/>
    <property type="molecule type" value="Genomic_DNA"/>
</dbReference>
<gene>
    <name evidence="2" type="ORF">FHW12_003730</name>
</gene>
<organism evidence="2 3">
    <name type="scientific">Dokdonella fugitiva</name>
    <dbReference type="NCBI Taxonomy" id="328517"/>
    <lineage>
        <taxon>Bacteria</taxon>
        <taxon>Pseudomonadati</taxon>
        <taxon>Pseudomonadota</taxon>
        <taxon>Gammaproteobacteria</taxon>
        <taxon>Lysobacterales</taxon>
        <taxon>Rhodanobacteraceae</taxon>
        <taxon>Dokdonella</taxon>
    </lineage>
</organism>
<evidence type="ECO:0008006" key="4">
    <source>
        <dbReference type="Google" id="ProtNLM"/>
    </source>
</evidence>
<dbReference type="InterPro" id="IPR021957">
    <property type="entry name" value="DUF3574"/>
</dbReference>
<dbReference type="Proteomes" id="UP000550401">
    <property type="component" value="Unassembled WGS sequence"/>
</dbReference>
<keyword evidence="1" id="KW-0732">Signal</keyword>
<evidence type="ECO:0000256" key="1">
    <source>
        <dbReference type="SAM" id="SignalP"/>
    </source>
</evidence>
<proteinExistence type="predicted"/>
<accession>A0A839FBM3</accession>